<evidence type="ECO:0000313" key="1">
    <source>
        <dbReference type="EMBL" id="KAG8200375.1"/>
    </source>
</evidence>
<dbReference type="EMBL" id="JAFNEN010000016">
    <property type="protein sequence ID" value="KAG8200375.1"/>
    <property type="molecule type" value="Genomic_DNA"/>
</dbReference>
<comment type="caution">
    <text evidence="1">The sequence shown here is derived from an EMBL/GenBank/DDBJ whole genome shotgun (WGS) entry which is preliminary data.</text>
</comment>
<dbReference type="AlphaFoldDB" id="A0AAV6VWB8"/>
<proteinExistence type="predicted"/>
<protein>
    <submittedName>
        <fullName evidence="1">Uncharacterized protein</fullName>
    </submittedName>
</protein>
<reference evidence="1 2" key="1">
    <citation type="journal article" date="2022" name="Nat. Ecol. Evol.">
        <title>A masculinizing supergene underlies an exaggerated male reproductive morph in a spider.</title>
        <authorList>
            <person name="Hendrickx F."/>
            <person name="De Corte Z."/>
            <person name="Sonet G."/>
            <person name="Van Belleghem S.M."/>
            <person name="Kostlbacher S."/>
            <person name="Vangestel C."/>
        </authorList>
    </citation>
    <scope>NUCLEOTIDE SEQUENCE [LARGE SCALE GENOMIC DNA]</scope>
    <source>
        <strain evidence="1">W744_W776</strain>
    </source>
</reference>
<sequence length="71" mass="8289">MSNLLSMKADMVCSAPRRTQDCIVENLPCRLVCEQKWRLAKEPINTTLEKNENLRPRRDSYVKLTSFFLSV</sequence>
<keyword evidence="2" id="KW-1185">Reference proteome</keyword>
<organism evidence="1 2">
    <name type="scientific">Oedothorax gibbosus</name>
    <dbReference type="NCBI Taxonomy" id="931172"/>
    <lineage>
        <taxon>Eukaryota</taxon>
        <taxon>Metazoa</taxon>
        <taxon>Ecdysozoa</taxon>
        <taxon>Arthropoda</taxon>
        <taxon>Chelicerata</taxon>
        <taxon>Arachnida</taxon>
        <taxon>Araneae</taxon>
        <taxon>Araneomorphae</taxon>
        <taxon>Entelegynae</taxon>
        <taxon>Araneoidea</taxon>
        <taxon>Linyphiidae</taxon>
        <taxon>Erigoninae</taxon>
        <taxon>Oedothorax</taxon>
    </lineage>
</organism>
<dbReference type="Proteomes" id="UP000827092">
    <property type="component" value="Unassembled WGS sequence"/>
</dbReference>
<gene>
    <name evidence="1" type="ORF">JTE90_028556</name>
</gene>
<name>A0AAV6VWB8_9ARAC</name>
<accession>A0AAV6VWB8</accession>
<evidence type="ECO:0000313" key="2">
    <source>
        <dbReference type="Proteomes" id="UP000827092"/>
    </source>
</evidence>